<name>A0A445FDH4_GLYSO</name>
<dbReference type="GO" id="GO:0003677">
    <property type="term" value="F:DNA binding"/>
    <property type="evidence" value="ECO:0007669"/>
    <property type="project" value="InterPro"/>
</dbReference>
<dbReference type="SUPFAM" id="SSF53098">
    <property type="entry name" value="Ribonuclease H-like"/>
    <property type="match status" value="1"/>
</dbReference>
<dbReference type="GO" id="GO:0046983">
    <property type="term" value="F:protein dimerization activity"/>
    <property type="evidence" value="ECO:0007669"/>
    <property type="project" value="InterPro"/>
</dbReference>
<feature type="domain" description="hAT-like transposase RNase-H fold" evidence="2">
    <location>
        <begin position="212"/>
        <end position="285"/>
    </location>
</feature>
<accession>A0A445FDH4</accession>
<evidence type="ECO:0000313" key="4">
    <source>
        <dbReference type="Proteomes" id="UP000289340"/>
    </source>
</evidence>
<dbReference type="Proteomes" id="UP000289340">
    <property type="component" value="Chromosome 19"/>
</dbReference>
<dbReference type="InterPro" id="IPR012337">
    <property type="entry name" value="RNaseH-like_sf"/>
</dbReference>
<keyword evidence="4" id="KW-1185">Reference proteome</keyword>
<evidence type="ECO:0000313" key="3">
    <source>
        <dbReference type="EMBL" id="RZB46867.1"/>
    </source>
</evidence>
<organism evidence="3 4">
    <name type="scientific">Glycine soja</name>
    <name type="common">Wild soybean</name>
    <dbReference type="NCBI Taxonomy" id="3848"/>
    <lineage>
        <taxon>Eukaryota</taxon>
        <taxon>Viridiplantae</taxon>
        <taxon>Streptophyta</taxon>
        <taxon>Embryophyta</taxon>
        <taxon>Tracheophyta</taxon>
        <taxon>Spermatophyta</taxon>
        <taxon>Magnoliopsida</taxon>
        <taxon>eudicotyledons</taxon>
        <taxon>Gunneridae</taxon>
        <taxon>Pentapetalae</taxon>
        <taxon>rosids</taxon>
        <taxon>fabids</taxon>
        <taxon>Fabales</taxon>
        <taxon>Fabaceae</taxon>
        <taxon>Papilionoideae</taxon>
        <taxon>50 kb inversion clade</taxon>
        <taxon>NPAAA clade</taxon>
        <taxon>indigoferoid/millettioid clade</taxon>
        <taxon>Phaseoleae</taxon>
        <taxon>Glycine</taxon>
        <taxon>Glycine subgen. Soja</taxon>
    </lineage>
</organism>
<evidence type="ECO:0000259" key="2">
    <source>
        <dbReference type="Pfam" id="PF14372"/>
    </source>
</evidence>
<reference evidence="3 4" key="1">
    <citation type="submission" date="2018-09" db="EMBL/GenBank/DDBJ databases">
        <title>A high-quality reference genome of wild soybean provides a powerful tool to mine soybean genomes.</title>
        <authorList>
            <person name="Xie M."/>
            <person name="Chung C.Y.L."/>
            <person name="Li M.-W."/>
            <person name="Wong F.-L."/>
            <person name="Chan T.-F."/>
            <person name="Lam H.-M."/>
        </authorList>
    </citation>
    <scope>NUCLEOTIDE SEQUENCE [LARGE SCALE GENOMIC DNA]</scope>
    <source>
        <strain evidence="4">cv. W05</strain>
        <tissue evidence="3">Hypocotyl of etiolated seedlings</tissue>
    </source>
</reference>
<proteinExistence type="predicted"/>
<dbReference type="InterPro" id="IPR025525">
    <property type="entry name" value="hAT-like_transposase_RNase-H"/>
</dbReference>
<comment type="caution">
    <text evidence="3">The sequence shown here is derived from an EMBL/GenBank/DDBJ whole genome shotgun (WGS) entry which is preliminary data.</text>
</comment>
<sequence>MNYFNFVLSFFSANVFVPNSDAHFQVDVGVSNRAEPDELVWPVLQKGWTRLEFETRKSFKPAPFSLQARRVGAGQPSFTASLHGGSSASASLSHKTLTLNLESSPFSFDFEPQHQPHIFDWTLSLTLSPSRPASAAVAPRQPHVFDCTSSLTISPLWLPSVVVAPRQPHPHGLPPWLRVILILPLTPNTCLRGCASLCHYLFHFPHCLLMSCARDEDIKRMAEDMMLKFDKYWDEYSVVLAFGAVFYPRIKFESLGFCYKKIDPLTWEMKVEKVKRKLYELWNFYAPKPKSSSSSVKPPSSSQDFGLFDDLIEYKEQVASNSGKSQLDTCLEEATLNLHFIAHMHVLDWWKNNSPRFPHLSIMACDLLSIPVTTVASESAFSIGSRILNKYRNRLSSDCVEAIICTRNWKHGFNEDSIVKTTSSKGASNVVDVD</sequence>
<dbReference type="AlphaFoldDB" id="A0A445FDH4"/>
<evidence type="ECO:0000259" key="1">
    <source>
        <dbReference type="Pfam" id="PF05699"/>
    </source>
</evidence>
<protein>
    <submittedName>
        <fullName evidence="3">Putative AC transposase</fullName>
    </submittedName>
</protein>
<dbReference type="PANTHER" id="PTHR23272">
    <property type="entry name" value="BED FINGER-RELATED"/>
    <property type="match status" value="1"/>
</dbReference>
<dbReference type="EMBL" id="QZWG01000019">
    <property type="protein sequence ID" value="RZB46867.1"/>
    <property type="molecule type" value="Genomic_DNA"/>
</dbReference>
<gene>
    <name evidence="3" type="ORF">D0Y65_050775</name>
</gene>
<dbReference type="PANTHER" id="PTHR23272:SF166">
    <property type="entry name" value="ZINC FINGER BED DOMAIN-CONTAINING PROTEIN RICESLEEPER 2-LIKE ISOFORM X1"/>
    <property type="match status" value="1"/>
</dbReference>
<feature type="domain" description="HAT C-terminal dimerisation" evidence="1">
    <location>
        <begin position="327"/>
        <end position="409"/>
    </location>
</feature>
<dbReference type="InterPro" id="IPR008906">
    <property type="entry name" value="HATC_C_dom"/>
</dbReference>
<dbReference type="Pfam" id="PF14372">
    <property type="entry name" value="hAT-like_RNase-H"/>
    <property type="match status" value="1"/>
</dbReference>
<dbReference type="Pfam" id="PF05699">
    <property type="entry name" value="Dimer_Tnp_hAT"/>
    <property type="match status" value="1"/>
</dbReference>